<dbReference type="GO" id="GO:0070402">
    <property type="term" value="F:NADPH binding"/>
    <property type="evidence" value="ECO:0007669"/>
    <property type="project" value="TreeGrafter"/>
</dbReference>
<dbReference type="GO" id="GO:0070404">
    <property type="term" value="F:NADH binding"/>
    <property type="evidence" value="ECO:0007669"/>
    <property type="project" value="TreeGrafter"/>
</dbReference>
<dbReference type="AlphaFoldDB" id="A0AAD9JSG5"/>
<accession>A0AAD9JSG5</accession>
<organism evidence="5 6">
    <name type="scientific">Paralvinella palmiformis</name>
    <dbReference type="NCBI Taxonomy" id="53620"/>
    <lineage>
        <taxon>Eukaryota</taxon>
        <taxon>Metazoa</taxon>
        <taxon>Spiralia</taxon>
        <taxon>Lophotrochozoa</taxon>
        <taxon>Annelida</taxon>
        <taxon>Polychaeta</taxon>
        <taxon>Sedentaria</taxon>
        <taxon>Canalipalpata</taxon>
        <taxon>Terebellida</taxon>
        <taxon>Terebelliformia</taxon>
        <taxon>Alvinellidae</taxon>
        <taxon>Paralvinella</taxon>
    </lineage>
</organism>
<keyword evidence="4" id="KW-0560">Oxidoreductase</keyword>
<evidence type="ECO:0008006" key="7">
    <source>
        <dbReference type="Google" id="ProtNLM"/>
    </source>
</evidence>
<dbReference type="GO" id="GO:0005737">
    <property type="term" value="C:cytoplasm"/>
    <property type="evidence" value="ECO:0007669"/>
    <property type="project" value="TreeGrafter"/>
</dbReference>
<comment type="caution">
    <text evidence="5">The sequence shown here is derived from an EMBL/GenBank/DDBJ whole genome shotgun (WGS) entry which is preliminary data.</text>
</comment>
<dbReference type="GO" id="GO:0006559">
    <property type="term" value="P:L-phenylalanine catabolic process"/>
    <property type="evidence" value="ECO:0007669"/>
    <property type="project" value="TreeGrafter"/>
</dbReference>
<gene>
    <name evidence="5" type="ORF">LSH36_171g01031</name>
</gene>
<dbReference type="Gene3D" id="3.40.50.720">
    <property type="entry name" value="NAD(P)-binding Rossmann-like Domain"/>
    <property type="match status" value="1"/>
</dbReference>
<evidence type="ECO:0000256" key="2">
    <source>
        <dbReference type="ARBA" id="ARBA00011738"/>
    </source>
</evidence>
<feature type="non-terminal residue" evidence="5">
    <location>
        <position position="153"/>
    </location>
</feature>
<dbReference type="Proteomes" id="UP001208570">
    <property type="component" value="Unassembled WGS sequence"/>
</dbReference>
<dbReference type="EMBL" id="JAODUP010000171">
    <property type="protein sequence ID" value="KAK2158382.1"/>
    <property type="molecule type" value="Genomic_DNA"/>
</dbReference>
<proteinExistence type="inferred from homology"/>
<dbReference type="PANTHER" id="PTHR15104">
    <property type="entry name" value="DIHYDROPTERIDINE REDUCTASE"/>
    <property type="match status" value="1"/>
</dbReference>
<sequence>WVGSIDLHPNEEAHANIIVDPAAAWIVQEQIISEKVEQSLGGEKLDAILCVAGGWAGGNAASKEFIKNSDLMWKQSVWSSAIAAHLAANHLKEGGLLALPGAQPCLSGTPDTLTVCEYAYRLFENWIQGKERPESGSLVQLITKEGKTEFIMA</sequence>
<comment type="subunit">
    <text evidence="2">Homodimer.</text>
</comment>
<dbReference type="PANTHER" id="PTHR15104:SF0">
    <property type="entry name" value="DIHYDROPTERIDINE REDUCTASE"/>
    <property type="match status" value="1"/>
</dbReference>
<protein>
    <recommendedName>
        <fullName evidence="7">Dihydropteridine reductase</fullName>
    </recommendedName>
</protein>
<comment type="similarity">
    <text evidence="1">Belongs to the short-chain dehydrogenases/reductases (SDR) family.</text>
</comment>
<dbReference type="GO" id="GO:0004155">
    <property type="term" value="F:6,7-dihydropteridine reductase activity"/>
    <property type="evidence" value="ECO:0007669"/>
    <property type="project" value="TreeGrafter"/>
</dbReference>
<evidence type="ECO:0000256" key="1">
    <source>
        <dbReference type="ARBA" id="ARBA00006484"/>
    </source>
</evidence>
<evidence type="ECO:0000256" key="4">
    <source>
        <dbReference type="ARBA" id="ARBA00023002"/>
    </source>
</evidence>
<dbReference type="GO" id="GO:0006729">
    <property type="term" value="P:tetrahydrobiopterin biosynthetic process"/>
    <property type="evidence" value="ECO:0007669"/>
    <property type="project" value="TreeGrafter"/>
</dbReference>
<evidence type="ECO:0000313" key="5">
    <source>
        <dbReference type="EMBL" id="KAK2158382.1"/>
    </source>
</evidence>
<name>A0AAD9JSG5_9ANNE</name>
<keyword evidence="3" id="KW-0521">NADP</keyword>
<evidence type="ECO:0000256" key="3">
    <source>
        <dbReference type="ARBA" id="ARBA00022857"/>
    </source>
</evidence>
<keyword evidence="6" id="KW-1185">Reference proteome</keyword>
<reference evidence="5" key="1">
    <citation type="journal article" date="2023" name="Mol. Biol. Evol.">
        <title>Third-Generation Sequencing Reveals the Adaptive Role of the Epigenome in Three Deep-Sea Polychaetes.</title>
        <authorList>
            <person name="Perez M."/>
            <person name="Aroh O."/>
            <person name="Sun Y."/>
            <person name="Lan Y."/>
            <person name="Juniper S.K."/>
            <person name="Young C.R."/>
            <person name="Angers B."/>
            <person name="Qian P.Y."/>
        </authorList>
    </citation>
    <scope>NUCLEOTIDE SEQUENCE</scope>
    <source>
        <strain evidence="5">P08H-3</strain>
    </source>
</reference>
<evidence type="ECO:0000313" key="6">
    <source>
        <dbReference type="Proteomes" id="UP001208570"/>
    </source>
</evidence>